<accession>A0ABU4SZS2</accession>
<protein>
    <submittedName>
        <fullName evidence="1">DUF3140 domain-containing protein</fullName>
    </submittedName>
</protein>
<dbReference type="InterPro" id="IPR021487">
    <property type="entry name" value="DUF3140"/>
</dbReference>
<dbReference type="Proteomes" id="UP001285521">
    <property type="component" value="Unassembled WGS sequence"/>
</dbReference>
<reference evidence="1 2" key="1">
    <citation type="submission" date="2023-11" db="EMBL/GenBank/DDBJ databases">
        <title>Lentzea sokolovensis, sp. nov., Lentzea kristufkii, sp. nov., and Lentzea miocenensis, sp. nov., rare actinobacteria from Sokolov Coal Basin, Miocene lacustrine sediment, Czech Republic.</title>
        <authorList>
            <person name="Lara A."/>
            <person name="Kotroba L."/>
            <person name="Nouioui I."/>
            <person name="Neumann-Schaal M."/>
            <person name="Mast Y."/>
            <person name="Chronakova A."/>
        </authorList>
    </citation>
    <scope>NUCLEOTIDE SEQUENCE [LARGE SCALE GENOMIC DNA]</scope>
    <source>
        <strain evidence="1 2">BCCO 10_0856</strain>
    </source>
</reference>
<gene>
    <name evidence="1" type="ORF">SK803_14385</name>
</gene>
<dbReference type="EMBL" id="JAXAVW010000010">
    <property type="protein sequence ID" value="MDX8031412.1"/>
    <property type="molecule type" value="Genomic_DNA"/>
</dbReference>
<name>A0ABU4SZS2_9PSEU</name>
<dbReference type="RefSeq" id="WP_319966474.1">
    <property type="nucleotide sequence ID" value="NZ_JAXAVW010000010.1"/>
</dbReference>
<comment type="caution">
    <text evidence="1">The sequence shown here is derived from an EMBL/GenBank/DDBJ whole genome shotgun (WGS) entry which is preliminary data.</text>
</comment>
<evidence type="ECO:0000313" key="2">
    <source>
        <dbReference type="Proteomes" id="UP001285521"/>
    </source>
</evidence>
<organism evidence="1 2">
    <name type="scientific">Lentzea miocenica</name>
    <dbReference type="NCBI Taxonomy" id="3095431"/>
    <lineage>
        <taxon>Bacteria</taxon>
        <taxon>Bacillati</taxon>
        <taxon>Actinomycetota</taxon>
        <taxon>Actinomycetes</taxon>
        <taxon>Pseudonocardiales</taxon>
        <taxon>Pseudonocardiaceae</taxon>
        <taxon>Lentzea</taxon>
    </lineage>
</organism>
<evidence type="ECO:0000313" key="1">
    <source>
        <dbReference type="EMBL" id="MDX8031412.1"/>
    </source>
</evidence>
<keyword evidence="2" id="KW-1185">Reference proteome</keyword>
<reference evidence="1 2" key="2">
    <citation type="submission" date="2023-11" db="EMBL/GenBank/DDBJ databases">
        <authorList>
            <person name="Lara A.C."/>
            <person name="Chronakova A."/>
        </authorList>
    </citation>
    <scope>NUCLEOTIDE SEQUENCE [LARGE SCALE GENOMIC DNA]</scope>
    <source>
        <strain evidence="1 2">BCCO 10_0856</strain>
    </source>
</reference>
<sequence length="43" mass="4904">MSEFADAVNMTALELKRWLNTDESSLADTSFWCCCSVRPQRSC</sequence>
<dbReference type="Pfam" id="PF11338">
    <property type="entry name" value="DUF3140"/>
    <property type="match status" value="1"/>
</dbReference>
<proteinExistence type="predicted"/>